<dbReference type="EMBL" id="JAGMUU010000009">
    <property type="protein sequence ID" value="KAH7145417.1"/>
    <property type="molecule type" value="Genomic_DNA"/>
</dbReference>
<comment type="caution">
    <text evidence="3">The sequence shown here is derived from an EMBL/GenBank/DDBJ whole genome shotgun (WGS) entry which is preliminary data.</text>
</comment>
<feature type="compositionally biased region" description="Acidic residues" evidence="1">
    <location>
        <begin position="130"/>
        <end position="139"/>
    </location>
</feature>
<protein>
    <submittedName>
        <fullName evidence="3">Heterokaryon incompatibility protein-domain-containing protein</fullName>
    </submittedName>
</protein>
<evidence type="ECO:0000313" key="3">
    <source>
        <dbReference type="EMBL" id="KAH7145417.1"/>
    </source>
</evidence>
<evidence type="ECO:0000313" key="4">
    <source>
        <dbReference type="Proteomes" id="UP000717696"/>
    </source>
</evidence>
<reference evidence="3" key="1">
    <citation type="journal article" date="2021" name="Nat. Commun.">
        <title>Genetic determinants of endophytism in the Arabidopsis root mycobiome.</title>
        <authorList>
            <person name="Mesny F."/>
            <person name="Miyauchi S."/>
            <person name="Thiergart T."/>
            <person name="Pickel B."/>
            <person name="Atanasova L."/>
            <person name="Karlsson M."/>
            <person name="Huettel B."/>
            <person name="Barry K.W."/>
            <person name="Haridas S."/>
            <person name="Chen C."/>
            <person name="Bauer D."/>
            <person name="Andreopoulos W."/>
            <person name="Pangilinan J."/>
            <person name="LaButti K."/>
            <person name="Riley R."/>
            <person name="Lipzen A."/>
            <person name="Clum A."/>
            <person name="Drula E."/>
            <person name="Henrissat B."/>
            <person name="Kohler A."/>
            <person name="Grigoriev I.V."/>
            <person name="Martin F.M."/>
            <person name="Hacquard S."/>
        </authorList>
    </citation>
    <scope>NUCLEOTIDE SEQUENCE</scope>
    <source>
        <strain evidence="3">MPI-CAGE-AT-0021</strain>
    </source>
</reference>
<dbReference type="AlphaFoldDB" id="A0A9P9EUU4"/>
<feature type="domain" description="Heterokaryon incompatibility" evidence="2">
    <location>
        <begin position="262"/>
        <end position="414"/>
    </location>
</feature>
<dbReference type="OrthoDB" id="5135333at2759"/>
<dbReference type="Proteomes" id="UP000717696">
    <property type="component" value="Unassembled WGS sequence"/>
</dbReference>
<dbReference type="Pfam" id="PF06985">
    <property type="entry name" value="HET"/>
    <property type="match status" value="1"/>
</dbReference>
<gene>
    <name evidence="3" type="ORF">B0J13DRAFT_553485</name>
</gene>
<evidence type="ECO:0000256" key="1">
    <source>
        <dbReference type="SAM" id="MobiDB-lite"/>
    </source>
</evidence>
<keyword evidence="4" id="KW-1185">Reference proteome</keyword>
<feature type="region of interest" description="Disordered" evidence="1">
    <location>
        <begin position="98"/>
        <end position="166"/>
    </location>
</feature>
<proteinExistence type="predicted"/>
<sequence>MIRNCVPQREIREGCENVSEHRSIAGMNHLQDAVASPGAQTVREGCTVCANLRRMFTEEDFEVDLGLIDRVLARPCPGHDPLMKFIREQFDSRSVKIAKQEEEDERRASGDGGEVKEGADGSEGESRMESDDDWDDSSDQDSQATKTRTLDDEKPGPGPYNIQLSRYDDPHGEILVESSYSSGLLWHLLLAKDSNEPQTPGHGRLLDPDWVDLELARQWKKDCFQRHGNKCHNPLNIRRVSPTWLIDTASNCLVSGDGVSDYVTLSYRWGASTAFRATRSMLPSLLKPGSLCPDRLGSDLPRGVQHAIQLVRELDERYLWADAVCIMQDDKVHLAEQLQKMGAIYSSATLTIVASDGDATGGILGLQGTSQSRELMQEVIPIFENEKVIVRQIPVLRSQTGCEPYFDRGWTFQEFYLAKRRLLLAGNQLHWHCSCAAWHEDLIAEEDAEADGREYMDRWLSRLLSGQPDFAALDRLLSEYNQRKLTYPEDALPGISGMLAILSRSFEGGFLFGLPETCFDSALMWRAGLITEMTRRKDSGRTNPLALSSRLPSWSWLSWECFAMSTINEETFQSWSRGYRTTPITQWYTHETPDAAIKRPIRANWFRLQEQHKDSEFEVPEGWTREKYDEAAHGPEKYESSSPPHGLGKYVYRHRAVPDKYFWLPVPIATIDETIEPFNPPQTPYISCRTGRGWFSAVQIPEREFSDTDVAFDKHKLTAGLLDQHGQRCGWLHLHTMADILVFPKAGSHIDFKVELVAICRRQEQEVTNWDNQEWVNRGGELRDEMEDSDQEEEVKAIFKEVYCVLWVEWIAGVAYRKASGVVDKDVWEAYGTEGVDLILG</sequence>
<name>A0A9P9EUU4_9HYPO</name>
<feature type="compositionally biased region" description="Basic and acidic residues" evidence="1">
    <location>
        <begin position="98"/>
        <end position="129"/>
    </location>
</feature>
<accession>A0A9P9EUU4</accession>
<evidence type="ECO:0000259" key="2">
    <source>
        <dbReference type="Pfam" id="PF06985"/>
    </source>
</evidence>
<organism evidence="3 4">
    <name type="scientific">Dactylonectria estremocensis</name>
    <dbReference type="NCBI Taxonomy" id="1079267"/>
    <lineage>
        <taxon>Eukaryota</taxon>
        <taxon>Fungi</taxon>
        <taxon>Dikarya</taxon>
        <taxon>Ascomycota</taxon>
        <taxon>Pezizomycotina</taxon>
        <taxon>Sordariomycetes</taxon>
        <taxon>Hypocreomycetidae</taxon>
        <taxon>Hypocreales</taxon>
        <taxon>Nectriaceae</taxon>
        <taxon>Dactylonectria</taxon>
    </lineage>
</organism>
<dbReference type="PANTHER" id="PTHR33112:SF12">
    <property type="entry name" value="HETEROKARYON INCOMPATIBILITY DOMAIN-CONTAINING PROTEIN"/>
    <property type="match status" value="1"/>
</dbReference>
<dbReference type="PANTHER" id="PTHR33112">
    <property type="entry name" value="DOMAIN PROTEIN, PUTATIVE-RELATED"/>
    <property type="match status" value="1"/>
</dbReference>
<dbReference type="InterPro" id="IPR010730">
    <property type="entry name" value="HET"/>
</dbReference>